<dbReference type="InterPro" id="IPR006771">
    <property type="entry name" value="CetA-like"/>
</dbReference>
<dbReference type="EMBL" id="MU007011">
    <property type="protein sequence ID" value="KAF2436158.1"/>
    <property type="molecule type" value="Genomic_DNA"/>
</dbReference>
<sequence>MSFYKALCRLGIDMQPRFASASNSISVVLTLLFTSALLVKADISGYAFPDSVNGWLTNNCAFPIYVWTDAAWKSCSTNRDGPPCSSDEWIIHPGGTYKVPYQAIPLFDDMPAVDRGGVTLKIATKPAKYTNTPVYEAEWSIDRSKGIIWYNFSHEDAQSKPEGKEDVFMFRNTWTDVNPFKGYARYMQIGGKGMCEDIFCPPGSNECDWDLLDNVDFQTARDGRPSHDTHLHQCPLIMDVNVSLC</sequence>
<dbReference type="Pfam" id="PF04681">
    <property type="entry name" value="Bys1"/>
    <property type="match status" value="1"/>
</dbReference>
<name>A0A9P4P3N3_9PEZI</name>
<proteinExistence type="predicted"/>
<evidence type="ECO:0000313" key="1">
    <source>
        <dbReference type="EMBL" id="KAF2436158.1"/>
    </source>
</evidence>
<keyword evidence="2" id="KW-1185">Reference proteome</keyword>
<evidence type="ECO:0000313" key="2">
    <source>
        <dbReference type="Proteomes" id="UP000800235"/>
    </source>
</evidence>
<dbReference type="OrthoDB" id="3682664at2759"/>
<protein>
    <submittedName>
        <fullName evidence="1">Uncharacterized protein</fullName>
    </submittedName>
</protein>
<comment type="caution">
    <text evidence="1">The sequence shown here is derived from an EMBL/GenBank/DDBJ whole genome shotgun (WGS) entry which is preliminary data.</text>
</comment>
<gene>
    <name evidence="1" type="ORF">EJ08DRAFT_645171</name>
</gene>
<accession>A0A9P4P3N3</accession>
<dbReference type="Proteomes" id="UP000800235">
    <property type="component" value="Unassembled WGS sequence"/>
</dbReference>
<reference evidence="1" key="1">
    <citation type="journal article" date="2020" name="Stud. Mycol.">
        <title>101 Dothideomycetes genomes: a test case for predicting lifestyles and emergence of pathogens.</title>
        <authorList>
            <person name="Haridas S."/>
            <person name="Albert R."/>
            <person name="Binder M."/>
            <person name="Bloem J."/>
            <person name="Labutti K."/>
            <person name="Salamov A."/>
            <person name="Andreopoulos B."/>
            <person name="Baker S."/>
            <person name="Barry K."/>
            <person name="Bills G."/>
            <person name="Bluhm B."/>
            <person name="Cannon C."/>
            <person name="Castanera R."/>
            <person name="Culley D."/>
            <person name="Daum C."/>
            <person name="Ezra D."/>
            <person name="Gonzalez J."/>
            <person name="Henrissat B."/>
            <person name="Kuo A."/>
            <person name="Liang C."/>
            <person name="Lipzen A."/>
            <person name="Lutzoni F."/>
            <person name="Magnuson J."/>
            <person name="Mondo S."/>
            <person name="Nolan M."/>
            <person name="Ohm R."/>
            <person name="Pangilinan J."/>
            <person name="Park H.-J."/>
            <person name="Ramirez L."/>
            <person name="Alfaro M."/>
            <person name="Sun H."/>
            <person name="Tritt A."/>
            <person name="Yoshinaga Y."/>
            <person name="Zwiers L.-H."/>
            <person name="Turgeon B."/>
            <person name="Goodwin S."/>
            <person name="Spatafora J."/>
            <person name="Crous P."/>
            <person name="Grigoriev I."/>
        </authorList>
    </citation>
    <scope>NUCLEOTIDE SEQUENCE</scope>
    <source>
        <strain evidence="1">CBS 130266</strain>
    </source>
</reference>
<dbReference type="AlphaFoldDB" id="A0A9P4P3N3"/>
<organism evidence="1 2">
    <name type="scientific">Tothia fuscella</name>
    <dbReference type="NCBI Taxonomy" id="1048955"/>
    <lineage>
        <taxon>Eukaryota</taxon>
        <taxon>Fungi</taxon>
        <taxon>Dikarya</taxon>
        <taxon>Ascomycota</taxon>
        <taxon>Pezizomycotina</taxon>
        <taxon>Dothideomycetes</taxon>
        <taxon>Pleosporomycetidae</taxon>
        <taxon>Venturiales</taxon>
        <taxon>Cylindrosympodiaceae</taxon>
        <taxon>Tothia</taxon>
    </lineage>
</organism>